<keyword evidence="17" id="KW-1185">Reference proteome</keyword>
<dbReference type="Pfam" id="PF10576">
    <property type="entry name" value="EndIII_4Fe-2S"/>
    <property type="match status" value="1"/>
</dbReference>
<dbReference type="NCBIfam" id="TIGR01084">
    <property type="entry name" value="mutY"/>
    <property type="match status" value="1"/>
</dbReference>
<feature type="domain" description="HhH-GPD" evidence="15">
    <location>
        <begin position="54"/>
        <end position="205"/>
    </location>
</feature>
<evidence type="ECO:0000256" key="9">
    <source>
        <dbReference type="ARBA" id="ARBA00022801"/>
    </source>
</evidence>
<protein>
    <recommendedName>
        <fullName evidence="5 14">Adenine DNA glycosylase</fullName>
        <ecNumber evidence="4 14">3.2.2.31</ecNumber>
    </recommendedName>
</protein>
<dbReference type="FunFam" id="1.10.1670.10:FF:000002">
    <property type="entry name" value="Adenine DNA glycosylase"/>
    <property type="match status" value="1"/>
</dbReference>
<dbReference type="InterPro" id="IPR003265">
    <property type="entry name" value="HhH-GPD_domain"/>
</dbReference>
<evidence type="ECO:0000256" key="2">
    <source>
        <dbReference type="ARBA" id="ARBA00002933"/>
    </source>
</evidence>
<organism evidence="16 17">
    <name type="scientific">Brevibacillus centrosporus</name>
    <dbReference type="NCBI Taxonomy" id="54910"/>
    <lineage>
        <taxon>Bacteria</taxon>
        <taxon>Bacillati</taxon>
        <taxon>Bacillota</taxon>
        <taxon>Bacilli</taxon>
        <taxon>Bacillales</taxon>
        <taxon>Paenibacillaceae</taxon>
        <taxon>Brevibacillus</taxon>
    </lineage>
</organism>
<evidence type="ECO:0000256" key="12">
    <source>
        <dbReference type="ARBA" id="ARBA00023204"/>
    </source>
</evidence>
<keyword evidence="11" id="KW-0411">Iron-sulfur</keyword>
<dbReference type="InterPro" id="IPR015797">
    <property type="entry name" value="NUDIX_hydrolase-like_dom_sf"/>
</dbReference>
<dbReference type="GO" id="GO:0006298">
    <property type="term" value="P:mismatch repair"/>
    <property type="evidence" value="ECO:0007669"/>
    <property type="project" value="TreeGrafter"/>
</dbReference>
<dbReference type="Pfam" id="PF14815">
    <property type="entry name" value="NUDIX_4"/>
    <property type="match status" value="1"/>
</dbReference>
<comment type="catalytic activity">
    <reaction evidence="1 14">
        <text>Hydrolyzes free adenine bases from 7,8-dihydro-8-oxoguanine:adenine mismatched double-stranded DNA, leaving an apurinic site.</text>
        <dbReference type="EC" id="3.2.2.31"/>
    </reaction>
</comment>
<dbReference type="Pfam" id="PF00633">
    <property type="entry name" value="HHH"/>
    <property type="match status" value="1"/>
</dbReference>
<dbReference type="Gene3D" id="1.10.1670.10">
    <property type="entry name" value="Helix-hairpin-Helix base-excision DNA repair enzymes (C-terminal)"/>
    <property type="match status" value="1"/>
</dbReference>
<dbReference type="RefSeq" id="WP_092267017.1">
    <property type="nucleotide sequence ID" value="NZ_BJOE01000004.1"/>
</dbReference>
<dbReference type="STRING" id="1884381.SAMN05518846_10340"/>
<dbReference type="GO" id="GO:0006284">
    <property type="term" value="P:base-excision repair"/>
    <property type="evidence" value="ECO:0007669"/>
    <property type="project" value="UniProtKB-UniRule"/>
</dbReference>
<keyword evidence="10 14" id="KW-0408">Iron</keyword>
<evidence type="ECO:0000256" key="1">
    <source>
        <dbReference type="ARBA" id="ARBA00000843"/>
    </source>
</evidence>
<dbReference type="EC" id="3.2.2.31" evidence="4 14"/>
<evidence type="ECO:0000256" key="8">
    <source>
        <dbReference type="ARBA" id="ARBA00022763"/>
    </source>
</evidence>
<dbReference type="Proteomes" id="UP000198915">
    <property type="component" value="Unassembled WGS sequence"/>
</dbReference>
<keyword evidence="7" id="KW-0479">Metal-binding</keyword>
<dbReference type="InterPro" id="IPR044298">
    <property type="entry name" value="MIG/MutY"/>
</dbReference>
<evidence type="ECO:0000256" key="11">
    <source>
        <dbReference type="ARBA" id="ARBA00023014"/>
    </source>
</evidence>
<dbReference type="PANTHER" id="PTHR42944:SF1">
    <property type="entry name" value="ADENINE DNA GLYCOSYLASE"/>
    <property type="match status" value="1"/>
</dbReference>
<dbReference type="InterPro" id="IPR005760">
    <property type="entry name" value="A/G_AdeGlyc_MutY"/>
</dbReference>
<dbReference type="PANTHER" id="PTHR42944">
    <property type="entry name" value="ADENINE DNA GLYCOSYLASE"/>
    <property type="match status" value="1"/>
</dbReference>
<dbReference type="EMBL" id="FORT01000003">
    <property type="protein sequence ID" value="SFJ33312.1"/>
    <property type="molecule type" value="Genomic_DNA"/>
</dbReference>
<evidence type="ECO:0000256" key="3">
    <source>
        <dbReference type="ARBA" id="ARBA00008343"/>
    </source>
</evidence>
<accession>A0A1I3QIE2</accession>
<evidence type="ECO:0000256" key="5">
    <source>
        <dbReference type="ARBA" id="ARBA00022023"/>
    </source>
</evidence>
<evidence type="ECO:0000256" key="10">
    <source>
        <dbReference type="ARBA" id="ARBA00023004"/>
    </source>
</evidence>
<dbReference type="CDD" id="cd03431">
    <property type="entry name" value="NUDIX_DNA_Glycosylase_C-MutY"/>
    <property type="match status" value="1"/>
</dbReference>
<comment type="cofactor">
    <cofactor evidence="14">
        <name>[4Fe-4S] cluster</name>
        <dbReference type="ChEBI" id="CHEBI:49883"/>
    </cofactor>
    <text evidence="14">Binds 1 [4Fe-4S] cluster.</text>
</comment>
<keyword evidence="12" id="KW-0234">DNA repair</keyword>
<evidence type="ECO:0000256" key="14">
    <source>
        <dbReference type="RuleBase" id="RU365096"/>
    </source>
</evidence>
<proteinExistence type="inferred from homology"/>
<evidence type="ECO:0000313" key="17">
    <source>
        <dbReference type="Proteomes" id="UP000198915"/>
    </source>
</evidence>
<comment type="similarity">
    <text evidence="3 14">Belongs to the Nth/MutY family.</text>
</comment>
<dbReference type="InterPro" id="IPR011257">
    <property type="entry name" value="DNA_glycosylase"/>
</dbReference>
<dbReference type="InterPro" id="IPR023170">
    <property type="entry name" value="HhH_base_excis_C"/>
</dbReference>
<evidence type="ECO:0000256" key="7">
    <source>
        <dbReference type="ARBA" id="ARBA00022723"/>
    </source>
</evidence>
<dbReference type="SUPFAM" id="SSF48150">
    <property type="entry name" value="DNA-glycosylase"/>
    <property type="match status" value="1"/>
</dbReference>
<sequence length="374" mass="42561">MAGKKTKELTYTLPEEFHVFGFSSDLLAWYDSQKRDLPWRINRDPYRVWVSEIMLQQTRVETVKPYYANFMEKFPTIGALAEAPEDEVLKAWEGLGYYSRARNLQTAAREVQARYGGVVPDSPEEIATLKGVGPYTAGAILSIAYEKAEPAVDGNVMRVFSRLLYLTDDIAKPATRIKIEHLVRQVIPHGRAGDFNQALMELGAMVCVPRTPQCLTCPVFDYCMARQEGVQEDLPIKGKAKPPRPIHLQVGVIMKEGKVLINKRPETGLLAGMWEFPMVETDVERDAAKQEVLANGIRERFGIDIEVIDMLGDVQHTFSHLQWNMQVRSCDWIDGEELPPHARFVEIDELDTYTFPGAHHKIRDLMQKRNESAR</sequence>
<gene>
    <name evidence="16" type="ORF">SAMN05518846_10340</name>
</gene>
<dbReference type="GO" id="GO:0051539">
    <property type="term" value="F:4 iron, 4 sulfur cluster binding"/>
    <property type="evidence" value="ECO:0007669"/>
    <property type="project" value="UniProtKB-UniRule"/>
</dbReference>
<dbReference type="InterPro" id="IPR029119">
    <property type="entry name" value="MutY_C"/>
</dbReference>
<evidence type="ECO:0000259" key="15">
    <source>
        <dbReference type="SMART" id="SM00478"/>
    </source>
</evidence>
<reference evidence="17" key="1">
    <citation type="submission" date="2016-10" db="EMBL/GenBank/DDBJ databases">
        <authorList>
            <person name="Varghese N."/>
            <person name="Submissions S."/>
        </authorList>
    </citation>
    <scope>NUCLEOTIDE SEQUENCE [LARGE SCALE GENOMIC DNA]</scope>
    <source>
        <strain evidence="17">OK042</strain>
    </source>
</reference>
<evidence type="ECO:0000256" key="6">
    <source>
        <dbReference type="ARBA" id="ARBA00022485"/>
    </source>
</evidence>
<dbReference type="GO" id="GO:0046872">
    <property type="term" value="F:metal ion binding"/>
    <property type="evidence" value="ECO:0007669"/>
    <property type="project" value="UniProtKB-UniRule"/>
</dbReference>
<keyword evidence="13 14" id="KW-0326">Glycosidase</keyword>
<dbReference type="CDD" id="cd00056">
    <property type="entry name" value="ENDO3c"/>
    <property type="match status" value="1"/>
</dbReference>
<dbReference type="GeneID" id="301129113"/>
<dbReference type="GO" id="GO:0032357">
    <property type="term" value="F:oxidized purine DNA binding"/>
    <property type="evidence" value="ECO:0007669"/>
    <property type="project" value="TreeGrafter"/>
</dbReference>
<dbReference type="AlphaFoldDB" id="A0A1I3QIE2"/>
<evidence type="ECO:0000313" key="16">
    <source>
        <dbReference type="EMBL" id="SFJ33312.1"/>
    </source>
</evidence>
<dbReference type="Pfam" id="PF00730">
    <property type="entry name" value="HhH-GPD"/>
    <property type="match status" value="1"/>
</dbReference>
<comment type="function">
    <text evidence="2">Adenine glycosylase active on G-A mispairs. MutY also corrects error-prone DNA synthesis past GO lesions which are due to the oxidatively damaged form of guanine: 7,8-dihydro-8-oxoguanine (8-oxo-dGTP).</text>
</comment>
<keyword evidence="8 14" id="KW-0227">DNA damage</keyword>
<keyword evidence="9" id="KW-0378">Hydrolase</keyword>
<dbReference type="InterPro" id="IPR000445">
    <property type="entry name" value="HhH_motif"/>
</dbReference>
<dbReference type="InterPro" id="IPR003651">
    <property type="entry name" value="Endonuclease3_FeS-loop_motif"/>
</dbReference>
<dbReference type="SMART" id="SM00478">
    <property type="entry name" value="ENDO3c"/>
    <property type="match status" value="1"/>
</dbReference>
<dbReference type="Gene3D" id="3.90.79.10">
    <property type="entry name" value="Nucleoside Triphosphate Pyrophosphohydrolase"/>
    <property type="match status" value="1"/>
</dbReference>
<dbReference type="GO" id="GO:0034039">
    <property type="term" value="F:8-oxo-7,8-dihydroguanine DNA N-glycosylase activity"/>
    <property type="evidence" value="ECO:0007669"/>
    <property type="project" value="TreeGrafter"/>
</dbReference>
<dbReference type="GO" id="GO:0035485">
    <property type="term" value="F:adenine/guanine mispair binding"/>
    <property type="evidence" value="ECO:0007669"/>
    <property type="project" value="TreeGrafter"/>
</dbReference>
<keyword evidence="6" id="KW-0004">4Fe-4S</keyword>
<name>A0A1I3QIE2_9BACL</name>
<dbReference type="GO" id="GO:0000701">
    <property type="term" value="F:purine-specific mismatch base pair DNA N-glycosylase activity"/>
    <property type="evidence" value="ECO:0007669"/>
    <property type="project" value="UniProtKB-EC"/>
</dbReference>
<evidence type="ECO:0000256" key="4">
    <source>
        <dbReference type="ARBA" id="ARBA00012045"/>
    </source>
</evidence>
<dbReference type="FunFam" id="1.10.340.30:FF:000002">
    <property type="entry name" value="Adenine DNA glycosylase"/>
    <property type="match status" value="1"/>
</dbReference>
<dbReference type="SUPFAM" id="SSF55811">
    <property type="entry name" value="Nudix"/>
    <property type="match status" value="1"/>
</dbReference>
<dbReference type="Gene3D" id="1.10.340.30">
    <property type="entry name" value="Hypothetical protein, domain 2"/>
    <property type="match status" value="1"/>
</dbReference>
<evidence type="ECO:0000256" key="13">
    <source>
        <dbReference type="ARBA" id="ARBA00023295"/>
    </source>
</evidence>